<evidence type="ECO:0000259" key="1">
    <source>
        <dbReference type="Pfam" id="PF01575"/>
    </source>
</evidence>
<dbReference type="InterPro" id="IPR029069">
    <property type="entry name" value="HotDog_dom_sf"/>
</dbReference>
<feature type="non-terminal residue" evidence="2">
    <location>
        <position position="66"/>
    </location>
</feature>
<dbReference type="PANTHER" id="PTHR42993">
    <property type="entry name" value="MAOC-LIKE DEHYDRATASE DOMAIN-CONTAINING PROTEIN"/>
    <property type="match status" value="1"/>
</dbReference>
<evidence type="ECO:0000313" key="2">
    <source>
        <dbReference type="EMBL" id="SVC69342.1"/>
    </source>
</evidence>
<dbReference type="Pfam" id="PF01575">
    <property type="entry name" value="MaoC_dehydratas"/>
    <property type="match status" value="1"/>
</dbReference>
<protein>
    <recommendedName>
        <fullName evidence="1">MaoC-like domain-containing protein</fullName>
    </recommendedName>
</protein>
<dbReference type="AlphaFoldDB" id="A0A382PBP6"/>
<reference evidence="2" key="1">
    <citation type="submission" date="2018-05" db="EMBL/GenBank/DDBJ databases">
        <authorList>
            <person name="Lanie J.A."/>
            <person name="Ng W.-L."/>
            <person name="Kazmierczak K.M."/>
            <person name="Andrzejewski T.M."/>
            <person name="Davidsen T.M."/>
            <person name="Wayne K.J."/>
            <person name="Tettelin H."/>
            <person name="Glass J.I."/>
            <person name="Rusch D."/>
            <person name="Podicherti R."/>
            <person name="Tsui H.-C.T."/>
            <person name="Winkler M.E."/>
        </authorList>
    </citation>
    <scope>NUCLEOTIDE SEQUENCE</scope>
</reference>
<name>A0A382PBP6_9ZZZZ</name>
<dbReference type="Gene3D" id="3.10.129.10">
    <property type="entry name" value="Hotdog Thioesterase"/>
    <property type="match status" value="1"/>
</dbReference>
<dbReference type="PANTHER" id="PTHR42993:SF1">
    <property type="entry name" value="MAOC-LIKE DEHYDRATASE DOMAIN-CONTAINING PROTEIN"/>
    <property type="match status" value="1"/>
</dbReference>
<feature type="domain" description="MaoC-like" evidence="1">
    <location>
        <begin position="15"/>
        <end position="66"/>
    </location>
</feature>
<organism evidence="2">
    <name type="scientific">marine metagenome</name>
    <dbReference type="NCBI Taxonomy" id="408172"/>
    <lineage>
        <taxon>unclassified sequences</taxon>
        <taxon>metagenomes</taxon>
        <taxon>ecological metagenomes</taxon>
    </lineage>
</organism>
<accession>A0A382PBP6</accession>
<dbReference type="InterPro" id="IPR002539">
    <property type="entry name" value="MaoC-like_dom"/>
</dbReference>
<gene>
    <name evidence="2" type="ORF">METZ01_LOCUS322196</name>
</gene>
<proteinExistence type="predicted"/>
<sequence>MHIISSIKDAKNLEGLEVGVSDWIIVDQKKIDKFAEATGDFQWIHCDQERASQELPSGKTIAHGYL</sequence>
<dbReference type="EMBL" id="UINC01105421">
    <property type="protein sequence ID" value="SVC69342.1"/>
    <property type="molecule type" value="Genomic_DNA"/>
</dbReference>
<dbReference type="SUPFAM" id="SSF54637">
    <property type="entry name" value="Thioesterase/thiol ester dehydrase-isomerase"/>
    <property type="match status" value="1"/>
</dbReference>